<name>A0ABQ3GLD3_9MICC</name>
<evidence type="ECO:0000313" key="3">
    <source>
        <dbReference type="Proteomes" id="UP000642819"/>
    </source>
</evidence>
<dbReference type="InterPro" id="IPR021391">
    <property type="entry name" value="DUF3027"/>
</dbReference>
<dbReference type="Proteomes" id="UP000642819">
    <property type="component" value="Unassembled WGS sequence"/>
</dbReference>
<gene>
    <name evidence="2" type="ORF">GCM10008096_24230</name>
</gene>
<sequence length="193" mass="20369">MTRTPKLDAVLAADVAAARGALVPLVPEAQVGAHLGVSAEGDRLVLHRFEARVRGYAGWHWYVTLARGPRVKSATVCDSGLVPGERALLAPAWVPWAERVAPEELAEQKARDEAEAAAAQEPAAEATGSSEAPAVGDDGQEADAAGDEQTPEQDAQDDAAPAGAVDGDEESEGDGQTRPRRRRRPRRRPRSAS</sequence>
<protein>
    <recommendedName>
        <fullName evidence="4">DUF3027 domain-containing protein</fullName>
    </recommendedName>
</protein>
<proteinExistence type="predicted"/>
<comment type="caution">
    <text evidence="2">The sequence shown here is derived from an EMBL/GenBank/DDBJ whole genome shotgun (WGS) entry which is preliminary data.</text>
</comment>
<feature type="compositionally biased region" description="Low complexity" evidence="1">
    <location>
        <begin position="116"/>
        <end position="126"/>
    </location>
</feature>
<dbReference type="Pfam" id="PF11228">
    <property type="entry name" value="DUF3027"/>
    <property type="match status" value="1"/>
</dbReference>
<feature type="region of interest" description="Disordered" evidence="1">
    <location>
        <begin position="104"/>
        <end position="193"/>
    </location>
</feature>
<accession>A0ABQ3GLD3</accession>
<keyword evidence="3" id="KW-1185">Reference proteome</keyword>
<organism evidence="2 3">
    <name type="scientific">Zhihengliuella salsuginis</name>
    <dbReference type="NCBI Taxonomy" id="578222"/>
    <lineage>
        <taxon>Bacteria</taxon>
        <taxon>Bacillati</taxon>
        <taxon>Actinomycetota</taxon>
        <taxon>Actinomycetes</taxon>
        <taxon>Micrococcales</taxon>
        <taxon>Micrococcaceae</taxon>
        <taxon>Zhihengliuella</taxon>
    </lineage>
</organism>
<reference evidence="3" key="1">
    <citation type="journal article" date="2019" name="Int. J. Syst. Evol. Microbiol.">
        <title>The Global Catalogue of Microorganisms (GCM) 10K type strain sequencing project: providing services to taxonomists for standard genome sequencing and annotation.</title>
        <authorList>
            <consortium name="The Broad Institute Genomics Platform"/>
            <consortium name="The Broad Institute Genome Sequencing Center for Infectious Disease"/>
            <person name="Wu L."/>
            <person name="Ma J."/>
        </authorList>
    </citation>
    <scope>NUCLEOTIDE SEQUENCE [LARGE SCALE GENOMIC DNA]</scope>
    <source>
        <strain evidence="3">KCTC 19466</strain>
    </source>
</reference>
<feature type="compositionally biased region" description="Acidic residues" evidence="1">
    <location>
        <begin position="138"/>
        <end position="157"/>
    </location>
</feature>
<evidence type="ECO:0000256" key="1">
    <source>
        <dbReference type="SAM" id="MobiDB-lite"/>
    </source>
</evidence>
<evidence type="ECO:0008006" key="4">
    <source>
        <dbReference type="Google" id="ProtNLM"/>
    </source>
</evidence>
<dbReference type="EMBL" id="BMXK01000010">
    <property type="protein sequence ID" value="GHD10557.1"/>
    <property type="molecule type" value="Genomic_DNA"/>
</dbReference>
<feature type="compositionally biased region" description="Basic residues" evidence="1">
    <location>
        <begin position="178"/>
        <end position="193"/>
    </location>
</feature>
<dbReference type="RefSeq" id="WP_189350850.1">
    <property type="nucleotide sequence ID" value="NZ_BMXK01000010.1"/>
</dbReference>
<feature type="compositionally biased region" description="Basic and acidic residues" evidence="1">
    <location>
        <begin position="104"/>
        <end position="114"/>
    </location>
</feature>
<evidence type="ECO:0000313" key="2">
    <source>
        <dbReference type="EMBL" id="GHD10557.1"/>
    </source>
</evidence>